<evidence type="ECO:0000313" key="7">
    <source>
        <dbReference type="Proteomes" id="UP000799436"/>
    </source>
</evidence>
<dbReference type="InterPro" id="IPR005828">
    <property type="entry name" value="MFS_sugar_transport-like"/>
</dbReference>
<dbReference type="GO" id="GO:0022857">
    <property type="term" value="F:transmembrane transporter activity"/>
    <property type="evidence" value="ECO:0007669"/>
    <property type="project" value="InterPro"/>
</dbReference>
<evidence type="ECO:0000256" key="3">
    <source>
        <dbReference type="ARBA" id="ARBA00022989"/>
    </source>
</evidence>
<feature type="transmembrane region" description="Helical" evidence="5">
    <location>
        <begin position="76"/>
        <end position="93"/>
    </location>
</feature>
<accession>A0A6G1LEE7</accession>
<dbReference type="InterPro" id="IPR036259">
    <property type="entry name" value="MFS_trans_sf"/>
</dbReference>
<keyword evidence="3 5" id="KW-1133">Transmembrane helix</keyword>
<keyword evidence="4 5" id="KW-0472">Membrane</keyword>
<dbReference type="GO" id="GO:0016020">
    <property type="term" value="C:membrane"/>
    <property type="evidence" value="ECO:0007669"/>
    <property type="project" value="UniProtKB-SubCell"/>
</dbReference>
<keyword evidence="2 5" id="KW-0812">Transmembrane</keyword>
<dbReference type="Proteomes" id="UP000799436">
    <property type="component" value="Unassembled WGS sequence"/>
</dbReference>
<feature type="transmembrane region" description="Helical" evidence="5">
    <location>
        <begin position="6"/>
        <end position="32"/>
    </location>
</feature>
<evidence type="ECO:0008006" key="8">
    <source>
        <dbReference type="Google" id="ProtNLM"/>
    </source>
</evidence>
<dbReference type="Pfam" id="PF00083">
    <property type="entry name" value="Sugar_tr"/>
    <property type="match status" value="1"/>
</dbReference>
<name>A0A6G1LEE7_9PEZI</name>
<evidence type="ECO:0000256" key="1">
    <source>
        <dbReference type="ARBA" id="ARBA00004370"/>
    </source>
</evidence>
<sequence>MTLDLKAAGIVAIICLFTFYFRYDIAYTVLLLGYTIEIMPYQIRASLASSCRYIVQWFTGSLVIAAFVNPIGLDNAGWRCFLALVSFVAYVAFPERRGHSLEKTAEVYDGPSAAAKQEVSNAENTSSGSSCMSRRYERCSALLCGT</sequence>
<keyword evidence="7" id="KW-1185">Reference proteome</keyword>
<dbReference type="OrthoDB" id="6133115at2759"/>
<evidence type="ECO:0000256" key="5">
    <source>
        <dbReference type="SAM" id="Phobius"/>
    </source>
</evidence>
<gene>
    <name evidence="6" type="ORF">EJ03DRAFT_52255</name>
</gene>
<feature type="transmembrane region" description="Helical" evidence="5">
    <location>
        <begin position="53"/>
        <end position="70"/>
    </location>
</feature>
<dbReference type="AlphaFoldDB" id="A0A6G1LEE7"/>
<evidence type="ECO:0000256" key="2">
    <source>
        <dbReference type="ARBA" id="ARBA00022692"/>
    </source>
</evidence>
<proteinExistence type="predicted"/>
<evidence type="ECO:0000313" key="6">
    <source>
        <dbReference type="EMBL" id="KAF2771000.1"/>
    </source>
</evidence>
<reference evidence="6" key="1">
    <citation type="journal article" date="2020" name="Stud. Mycol.">
        <title>101 Dothideomycetes genomes: a test case for predicting lifestyles and emergence of pathogens.</title>
        <authorList>
            <person name="Haridas S."/>
            <person name="Albert R."/>
            <person name="Binder M."/>
            <person name="Bloem J."/>
            <person name="Labutti K."/>
            <person name="Salamov A."/>
            <person name="Andreopoulos B."/>
            <person name="Baker S."/>
            <person name="Barry K."/>
            <person name="Bills G."/>
            <person name="Bluhm B."/>
            <person name="Cannon C."/>
            <person name="Castanera R."/>
            <person name="Culley D."/>
            <person name="Daum C."/>
            <person name="Ezra D."/>
            <person name="Gonzalez J."/>
            <person name="Henrissat B."/>
            <person name="Kuo A."/>
            <person name="Liang C."/>
            <person name="Lipzen A."/>
            <person name="Lutzoni F."/>
            <person name="Magnuson J."/>
            <person name="Mondo S."/>
            <person name="Nolan M."/>
            <person name="Ohm R."/>
            <person name="Pangilinan J."/>
            <person name="Park H.-J."/>
            <person name="Ramirez L."/>
            <person name="Alfaro M."/>
            <person name="Sun H."/>
            <person name="Tritt A."/>
            <person name="Yoshinaga Y."/>
            <person name="Zwiers L.-H."/>
            <person name="Turgeon B."/>
            <person name="Goodwin S."/>
            <person name="Spatafora J."/>
            <person name="Crous P."/>
            <person name="Grigoriev I."/>
        </authorList>
    </citation>
    <scope>NUCLEOTIDE SEQUENCE</scope>
    <source>
        <strain evidence="6">CBS 116005</strain>
    </source>
</reference>
<dbReference type="EMBL" id="ML995822">
    <property type="protein sequence ID" value="KAF2771000.1"/>
    <property type="molecule type" value="Genomic_DNA"/>
</dbReference>
<comment type="subcellular location">
    <subcellularLocation>
        <location evidence="1">Membrane</location>
    </subcellularLocation>
</comment>
<dbReference type="Gene3D" id="1.20.1250.20">
    <property type="entry name" value="MFS general substrate transporter like domains"/>
    <property type="match status" value="1"/>
</dbReference>
<organism evidence="6 7">
    <name type="scientific">Teratosphaeria nubilosa</name>
    <dbReference type="NCBI Taxonomy" id="161662"/>
    <lineage>
        <taxon>Eukaryota</taxon>
        <taxon>Fungi</taxon>
        <taxon>Dikarya</taxon>
        <taxon>Ascomycota</taxon>
        <taxon>Pezizomycotina</taxon>
        <taxon>Dothideomycetes</taxon>
        <taxon>Dothideomycetidae</taxon>
        <taxon>Mycosphaerellales</taxon>
        <taxon>Teratosphaeriaceae</taxon>
        <taxon>Teratosphaeria</taxon>
    </lineage>
</organism>
<protein>
    <recommendedName>
        <fullName evidence="8">Major facilitator superfamily (MFS) profile domain-containing protein</fullName>
    </recommendedName>
</protein>
<evidence type="ECO:0000256" key="4">
    <source>
        <dbReference type="ARBA" id="ARBA00023136"/>
    </source>
</evidence>